<evidence type="ECO:0000313" key="1">
    <source>
        <dbReference type="Ensembl" id="ENSCLMP00005024700.1"/>
    </source>
</evidence>
<sequence length="72" mass="8434">MAGNGGLEKLDVGELSAEQQEMLRRFKSKTKIDNEKYLRSHPEVEVLMADFLRYVMPASLARNRLRRKEMNH</sequence>
<keyword evidence="2" id="KW-1185">Reference proteome</keyword>
<dbReference type="AlphaFoldDB" id="A0A8C2ZB46"/>
<evidence type="ECO:0000313" key="2">
    <source>
        <dbReference type="Proteomes" id="UP000694565"/>
    </source>
</evidence>
<name>A0A8C2ZB46_CYCLU</name>
<reference evidence="1" key="1">
    <citation type="submission" date="2025-08" db="UniProtKB">
        <authorList>
            <consortium name="Ensembl"/>
        </authorList>
    </citation>
    <scope>IDENTIFICATION</scope>
</reference>
<reference evidence="1" key="2">
    <citation type="submission" date="2025-09" db="UniProtKB">
        <authorList>
            <consortium name="Ensembl"/>
        </authorList>
    </citation>
    <scope>IDENTIFICATION</scope>
</reference>
<proteinExistence type="predicted"/>
<protein>
    <recommendedName>
        <fullName evidence="3">RIIa domain-containing protein 1</fullName>
    </recommendedName>
</protein>
<dbReference type="GeneTree" id="ENSGT00940000172009"/>
<dbReference type="Ensembl" id="ENSCLMT00005025820.1">
    <property type="protein sequence ID" value="ENSCLMP00005024700.1"/>
    <property type="gene ID" value="ENSCLMG00005012158.1"/>
</dbReference>
<evidence type="ECO:0008006" key="3">
    <source>
        <dbReference type="Google" id="ProtNLM"/>
    </source>
</evidence>
<accession>A0A8C2ZB46</accession>
<organism evidence="1 2">
    <name type="scientific">Cyclopterus lumpus</name>
    <name type="common">Lumpsucker</name>
    <dbReference type="NCBI Taxonomy" id="8103"/>
    <lineage>
        <taxon>Eukaryota</taxon>
        <taxon>Metazoa</taxon>
        <taxon>Chordata</taxon>
        <taxon>Craniata</taxon>
        <taxon>Vertebrata</taxon>
        <taxon>Euteleostomi</taxon>
        <taxon>Actinopterygii</taxon>
        <taxon>Neopterygii</taxon>
        <taxon>Teleostei</taxon>
        <taxon>Neoteleostei</taxon>
        <taxon>Acanthomorphata</taxon>
        <taxon>Eupercaria</taxon>
        <taxon>Perciformes</taxon>
        <taxon>Cottioidei</taxon>
        <taxon>Cottales</taxon>
        <taxon>Cyclopteridae</taxon>
        <taxon>Cyclopterus</taxon>
    </lineage>
</organism>
<dbReference type="Proteomes" id="UP000694565">
    <property type="component" value="Unplaced"/>
</dbReference>